<dbReference type="SUPFAM" id="SSF47954">
    <property type="entry name" value="Cyclin-like"/>
    <property type="match status" value="1"/>
</dbReference>
<dbReference type="Proteomes" id="UP000815677">
    <property type="component" value="Unassembled WGS sequence"/>
</dbReference>
<gene>
    <name evidence="2" type="ORF">MCHLO_11290</name>
</gene>
<dbReference type="EMBL" id="DF848626">
    <property type="protein sequence ID" value="GAT54434.1"/>
    <property type="molecule type" value="Genomic_DNA"/>
</dbReference>
<evidence type="ECO:0000313" key="2">
    <source>
        <dbReference type="EMBL" id="GAT54434.1"/>
    </source>
</evidence>
<evidence type="ECO:0000313" key="3">
    <source>
        <dbReference type="Proteomes" id="UP000815677"/>
    </source>
</evidence>
<evidence type="ECO:0000256" key="1">
    <source>
        <dbReference type="SAM" id="MobiDB-lite"/>
    </source>
</evidence>
<feature type="region of interest" description="Disordered" evidence="1">
    <location>
        <begin position="1"/>
        <end position="105"/>
    </location>
</feature>
<protein>
    <submittedName>
        <fullName evidence="2">Uncharacterized protein</fullName>
    </submittedName>
</protein>
<keyword evidence="3" id="KW-1185">Reference proteome</keyword>
<dbReference type="InterPro" id="IPR036915">
    <property type="entry name" value="Cyclin-like_sf"/>
</dbReference>
<name>A0ABQ0LTI8_MYCCL</name>
<accession>A0ABQ0LTI8</accession>
<feature type="compositionally biased region" description="Polar residues" evidence="1">
    <location>
        <begin position="14"/>
        <end position="26"/>
    </location>
</feature>
<reference evidence="2" key="1">
    <citation type="submission" date="2014-09" db="EMBL/GenBank/DDBJ databases">
        <title>Genome sequence of the luminous mushroom Mycena chlorophos for searching fungal bioluminescence genes.</title>
        <authorList>
            <person name="Tanaka Y."/>
            <person name="Kasuga D."/>
            <person name="Oba Y."/>
            <person name="Hase S."/>
            <person name="Sato K."/>
            <person name="Oba Y."/>
            <person name="Sakakibara Y."/>
        </authorList>
    </citation>
    <scope>NUCLEOTIDE SEQUENCE</scope>
</reference>
<sequence>MTIPPTPVVHRHSTSSCRSLRSQTSLDARFDHPTLGKTRRSPSVAHSREFASFRHPNASHNLEDEPSPDYMRVFQPSDDNASDEGGYMRSPSGPLRVRSQPSSRWHTLLPSAPLEAIEEDASEDHPPLSSSPARSSDPFFPTDALDYSPQTSEPDETDILTKRTLRDRSRPMDQDQLSELNLRLMQLPTGRVISYPPIIDDRSYPPTPEYRPAGSPTPNSFGHQEQAPLSPTVFVNRLCMCEQCVGASPLEMSSPSATGYEADSEDMLVQSSNCATPTQFLLQTSIPRLGSAKRNFSSLDKHSSSFSSNKKLKLSSSRPLNRSFDSAHLIKAPASLRKSLSLQSSTYSAELDELVPTRPNTPDLPLPAFRVPIIAPPADYFARLPVTAEVAAKTRIVNLIAREERLRRLDKLDVAGSAVDSDSVEREKVEWEAALGIGAARKSVIKWFLDVAYTREMYDEVFPGPSARGALSRESSFASISTQQDEDDVPDLTDQLNTSPETRFHAAHLFLRYFRILMANEKERARIEALQSDELQEVPVADMDSEDITTQLSEGWRWMLWDAAVACLAISVKMFRDFLDPLYPVLSCEYEYLAPHSITFEELETAQKDVLSGLNYRLGSSPQLLLDELWQALPSLRELLNFDGAWNYAQKETWSKLFNALLEPDVLKFPISHLTAVALIEGLYSTLVTKKEFDMPLRGRRRNAADLAKLHARAKRQAWHVADDVQAAVGLSDANRRVVTSWVVRYC</sequence>
<proteinExistence type="predicted"/>
<organism evidence="2 3">
    <name type="scientific">Mycena chlorophos</name>
    <name type="common">Agaric fungus</name>
    <name type="synonym">Agaricus chlorophos</name>
    <dbReference type="NCBI Taxonomy" id="658473"/>
    <lineage>
        <taxon>Eukaryota</taxon>
        <taxon>Fungi</taxon>
        <taxon>Dikarya</taxon>
        <taxon>Basidiomycota</taxon>
        <taxon>Agaricomycotina</taxon>
        <taxon>Agaricomycetes</taxon>
        <taxon>Agaricomycetidae</taxon>
        <taxon>Agaricales</taxon>
        <taxon>Marasmiineae</taxon>
        <taxon>Mycenaceae</taxon>
        <taxon>Mycena</taxon>
    </lineage>
</organism>
<feature type="region of interest" description="Disordered" evidence="1">
    <location>
        <begin position="119"/>
        <end position="157"/>
    </location>
</feature>